<keyword evidence="4" id="KW-0238">DNA-binding</keyword>
<dbReference type="GeneID" id="104229497"/>
<evidence type="ECO:0000259" key="9">
    <source>
        <dbReference type="Pfam" id="PF20451"/>
    </source>
</evidence>
<dbReference type="GO" id="GO:0080142">
    <property type="term" value="P:regulation of salicylic acid biosynthetic process"/>
    <property type="evidence" value="ECO:0007669"/>
    <property type="project" value="TreeGrafter"/>
</dbReference>
<dbReference type="PANTHER" id="PTHR31713:SF45">
    <property type="entry name" value="CALMODULIN-BINDING PROTEIN 60 A-LIKE"/>
    <property type="match status" value="1"/>
</dbReference>
<dbReference type="OrthoDB" id="1464826at2759"/>
<dbReference type="GO" id="GO:0005634">
    <property type="term" value="C:nucleus"/>
    <property type="evidence" value="ECO:0007669"/>
    <property type="project" value="UniProtKB-SubCell"/>
</dbReference>
<evidence type="ECO:0000259" key="8">
    <source>
        <dbReference type="Pfam" id="PF07887"/>
    </source>
</evidence>
<reference evidence="11" key="1">
    <citation type="journal article" date="2013" name="Genome Biol.">
        <title>Reference genomes and transcriptomes of Nicotiana sylvestris and Nicotiana tomentosiformis.</title>
        <authorList>
            <person name="Sierro N."/>
            <person name="Battey J.N."/>
            <person name="Ouadi S."/>
            <person name="Bovet L."/>
            <person name="Goepfert S."/>
            <person name="Bakaher N."/>
            <person name="Peitsch M.C."/>
            <person name="Ivanov N.V."/>
        </authorList>
    </citation>
    <scope>NUCLEOTIDE SEQUENCE [LARGE SCALE GENOMIC DNA]</scope>
</reference>
<evidence type="ECO:0000259" key="10">
    <source>
        <dbReference type="Pfam" id="PF20452"/>
    </source>
</evidence>
<evidence type="ECO:0000256" key="1">
    <source>
        <dbReference type="ARBA" id="ARBA00004123"/>
    </source>
</evidence>
<dbReference type="InterPro" id="IPR046831">
    <property type="entry name" value="Calmodulin_bind_N"/>
</dbReference>
<dbReference type="GO" id="GO:0005516">
    <property type="term" value="F:calmodulin binding"/>
    <property type="evidence" value="ECO:0007669"/>
    <property type="project" value="InterPro"/>
</dbReference>
<evidence type="ECO:0000256" key="7">
    <source>
        <dbReference type="ARBA" id="ARBA00023242"/>
    </source>
</evidence>
<evidence type="ECO:0000256" key="2">
    <source>
        <dbReference type="ARBA" id="ARBA00007214"/>
    </source>
</evidence>
<keyword evidence="7" id="KW-0539">Nucleus</keyword>
<dbReference type="Pfam" id="PF07887">
    <property type="entry name" value="Calmodulin_bind"/>
    <property type="match status" value="2"/>
</dbReference>
<feature type="domain" description="Calmodulin binding protein-like N-terminal" evidence="8">
    <location>
        <begin position="85"/>
        <end position="144"/>
    </location>
</feature>
<evidence type="ECO:0000256" key="6">
    <source>
        <dbReference type="ARBA" id="ARBA00023163"/>
    </source>
</evidence>
<accession>A0A1U7WT17</accession>
<dbReference type="InterPro" id="IPR046829">
    <property type="entry name" value="Calmod_bind_C"/>
</dbReference>
<sequence>MDLGENSRSFSVPIWASFHRKRKLHKLRKSIMAVRVVRLLKSMRGLCVDPAAAGVESGPVEMSIGPRKARENLNPSDQSYESRSLELKFSNNINGPIFTGIPIGEEGSTLNLHLIDPRTQNIINSGPESSAKVEIVVLEKDFTSCSGDKSLIRGDPHVTLKDGSVSVSHISFKHTRVPMRKRELRLGARAVYPYNGTRITQAVTQPFFVKDRRSMSKSQKPLTLEYEVWKMQTIGKGGPFHTRLMKENIKTVRDFLTQYFLSHEKLLSILGRGMHAKKLDAAVNTAKSKLDLKRYVYPSVHNSQQNVKSVVFTDVGEVIGVYQDGHLVSVENLSGTQKAYAMELVKTAFQNGQNIKLLDDDTFKMLCSSTSPIAVVDGANGFSFEAYCPTDTQQQPVPNAYDVPSTSIINNYDSKNQINSSPSLTIEVPDPFMYDYLNYHPLPESIWDYY</sequence>
<dbReference type="PANTHER" id="PTHR31713">
    <property type="entry name" value="OS02G0177800 PROTEIN"/>
    <property type="match status" value="1"/>
</dbReference>
<evidence type="ECO:0000256" key="3">
    <source>
        <dbReference type="ARBA" id="ARBA00023015"/>
    </source>
</evidence>
<dbReference type="Pfam" id="PF20451">
    <property type="entry name" value="Calmod_bind_M"/>
    <property type="match status" value="1"/>
</dbReference>
<evidence type="ECO:0000313" key="12">
    <source>
        <dbReference type="RefSeq" id="XP_009780451.1"/>
    </source>
</evidence>
<dbReference type="GO" id="GO:0003700">
    <property type="term" value="F:DNA-binding transcription factor activity"/>
    <property type="evidence" value="ECO:0007669"/>
    <property type="project" value="TreeGrafter"/>
</dbReference>
<keyword evidence="3" id="KW-0805">Transcription regulation</keyword>
<evidence type="ECO:0000256" key="4">
    <source>
        <dbReference type="ARBA" id="ARBA00023125"/>
    </source>
</evidence>
<dbReference type="GO" id="GO:0043565">
    <property type="term" value="F:sequence-specific DNA binding"/>
    <property type="evidence" value="ECO:0007669"/>
    <property type="project" value="TreeGrafter"/>
</dbReference>
<protein>
    <submittedName>
        <fullName evidence="12">Uncharacterized protein LOC104229497</fullName>
    </submittedName>
</protein>
<dbReference type="InterPro" id="IPR012416">
    <property type="entry name" value="CBP60"/>
</dbReference>
<gene>
    <name evidence="12" type="primary">LOC104229497</name>
</gene>
<organism evidence="11 12">
    <name type="scientific">Nicotiana sylvestris</name>
    <name type="common">Wood tobacco</name>
    <name type="synonym">South American tobacco</name>
    <dbReference type="NCBI Taxonomy" id="4096"/>
    <lineage>
        <taxon>Eukaryota</taxon>
        <taxon>Viridiplantae</taxon>
        <taxon>Streptophyta</taxon>
        <taxon>Embryophyta</taxon>
        <taxon>Tracheophyta</taxon>
        <taxon>Spermatophyta</taxon>
        <taxon>Magnoliopsida</taxon>
        <taxon>eudicotyledons</taxon>
        <taxon>Gunneridae</taxon>
        <taxon>Pentapetalae</taxon>
        <taxon>asterids</taxon>
        <taxon>lamiids</taxon>
        <taxon>Solanales</taxon>
        <taxon>Solanaceae</taxon>
        <taxon>Nicotianoideae</taxon>
        <taxon>Nicotianeae</taxon>
        <taxon>Nicotiana</taxon>
    </lineage>
</organism>
<keyword evidence="5" id="KW-0010">Activator</keyword>
<dbReference type="AlphaFoldDB" id="A0A1U7WT17"/>
<feature type="domain" description="Calmodulin binding protein C-terminal" evidence="10">
    <location>
        <begin position="293"/>
        <end position="355"/>
    </location>
</feature>
<dbReference type="eggNOG" id="ENOG502QRWC">
    <property type="taxonomic scope" value="Eukaryota"/>
</dbReference>
<dbReference type="Proteomes" id="UP000189701">
    <property type="component" value="Unplaced"/>
</dbReference>
<dbReference type="STRING" id="4096.A0A1U7WT17"/>
<keyword evidence="11" id="KW-1185">Reference proteome</keyword>
<comment type="similarity">
    <text evidence="2">Belongs to the plant ACBP60 protein family.</text>
</comment>
<evidence type="ECO:0000256" key="5">
    <source>
        <dbReference type="ARBA" id="ARBA00023159"/>
    </source>
</evidence>
<name>A0A1U7WT17_NICSY</name>
<proteinExistence type="inferred from homology"/>
<dbReference type="InterPro" id="IPR046830">
    <property type="entry name" value="Calmod_bind_M"/>
</dbReference>
<feature type="domain" description="Calmodulin binding protein-like N-terminal" evidence="8">
    <location>
        <begin position="146"/>
        <end position="212"/>
    </location>
</feature>
<evidence type="ECO:0000313" key="11">
    <source>
        <dbReference type="Proteomes" id="UP000189701"/>
    </source>
</evidence>
<comment type="subcellular location">
    <subcellularLocation>
        <location evidence="1">Nucleus</location>
    </subcellularLocation>
</comment>
<keyword evidence="6" id="KW-0804">Transcription</keyword>
<reference evidence="12" key="2">
    <citation type="submission" date="2025-08" db="UniProtKB">
        <authorList>
            <consortium name="RefSeq"/>
        </authorList>
    </citation>
    <scope>IDENTIFICATION</scope>
    <source>
        <tissue evidence="12">Leaf</tissue>
    </source>
</reference>
<dbReference type="Pfam" id="PF20452">
    <property type="entry name" value="Calmod_bind_C"/>
    <property type="match status" value="1"/>
</dbReference>
<dbReference type="RefSeq" id="XP_009780451.1">
    <property type="nucleotide sequence ID" value="XM_009782149.1"/>
</dbReference>
<dbReference type="KEGG" id="nsy:104229497"/>
<feature type="domain" description="Calmodulin binding protein central" evidence="9">
    <location>
        <begin position="224"/>
        <end position="287"/>
    </location>
</feature>